<dbReference type="EMBL" id="QGGY01000009">
    <property type="protein sequence ID" value="PWJ74346.1"/>
    <property type="molecule type" value="Genomic_DNA"/>
</dbReference>
<evidence type="ECO:0000313" key="1">
    <source>
        <dbReference type="EMBL" id="PWJ74346.1"/>
    </source>
</evidence>
<sequence length="43" mass="4846">MPVSGFAKDVDEEVLVFREDLIQQGDDLALQTRNRIDPISSDI</sequence>
<reference evidence="1 2" key="1">
    <citation type="submission" date="2018-05" db="EMBL/GenBank/DDBJ databases">
        <authorList>
            <person name="Goeker M."/>
            <person name="Huntemann M."/>
            <person name="Clum A."/>
            <person name="Pillay M."/>
            <person name="Palaniappan K."/>
            <person name="Varghese N."/>
            <person name="Mikhailova N."/>
            <person name="Stamatis D."/>
            <person name="Reddy T."/>
            <person name="Daum C."/>
            <person name="Shapiro N."/>
            <person name="Ivanova N."/>
            <person name="Kyrpides N."/>
            <person name="Woyke T."/>
        </authorList>
    </citation>
    <scope>NUCLEOTIDE SEQUENCE [LARGE SCALE GENOMIC DNA]</scope>
    <source>
        <strain evidence="1 2">DSM 26524</strain>
    </source>
</reference>
<accession>A0AB73T260</accession>
<comment type="caution">
    <text evidence="1">The sequence shown here is derived from an EMBL/GenBank/DDBJ whole genome shotgun (WGS) entry which is preliminary data.</text>
</comment>
<name>A0AB73T260_9FIRM</name>
<dbReference type="RefSeq" id="WP_257497847.1">
    <property type="nucleotide sequence ID" value="NZ_JANKBI010000010.1"/>
</dbReference>
<dbReference type="AlphaFoldDB" id="A0AB73T260"/>
<proteinExistence type="predicted"/>
<evidence type="ECO:0000313" key="2">
    <source>
        <dbReference type="Proteomes" id="UP000245412"/>
    </source>
</evidence>
<dbReference type="Proteomes" id="UP000245412">
    <property type="component" value="Unassembled WGS sequence"/>
</dbReference>
<gene>
    <name evidence="1" type="ORF">C7383_10982</name>
</gene>
<organism evidence="1 2">
    <name type="scientific">Murimonas intestini</name>
    <dbReference type="NCBI Taxonomy" id="1337051"/>
    <lineage>
        <taxon>Bacteria</taxon>
        <taxon>Bacillati</taxon>
        <taxon>Bacillota</taxon>
        <taxon>Clostridia</taxon>
        <taxon>Lachnospirales</taxon>
        <taxon>Lachnospiraceae</taxon>
        <taxon>Murimonas</taxon>
    </lineage>
</organism>
<keyword evidence="2" id="KW-1185">Reference proteome</keyword>
<protein>
    <submittedName>
        <fullName evidence="1">Uncharacterized protein</fullName>
    </submittedName>
</protein>